<proteinExistence type="predicted"/>
<reference evidence="3 4" key="1">
    <citation type="submission" date="2023-10" db="EMBL/GenBank/DDBJ databases">
        <title>Virgibacillus soli CC-YMP-6 genome.</title>
        <authorList>
            <person name="Miliotis G."/>
            <person name="Sengupta P."/>
            <person name="Hameed A."/>
            <person name="Chuvochina M."/>
            <person name="Mcdonagh F."/>
            <person name="Simpson A.C."/>
            <person name="Singh N.K."/>
            <person name="Rekha P.D."/>
            <person name="Raman K."/>
            <person name="Hugenholtz P."/>
            <person name="Venkateswaran K."/>
        </authorList>
    </citation>
    <scope>NUCLEOTIDE SEQUENCE [LARGE SCALE GENOMIC DNA]</scope>
    <source>
        <strain evidence="3 4">CC-YMP-6</strain>
    </source>
</reference>
<evidence type="ECO:0000259" key="2">
    <source>
        <dbReference type="PROSITE" id="PS51677"/>
    </source>
</evidence>
<name>A0ABU5CTM8_9BACI</name>
<keyword evidence="4" id="KW-1185">Reference proteome</keyword>
<dbReference type="InterPro" id="IPR011330">
    <property type="entry name" value="Glyco_hydro/deAcase_b/a-brl"/>
</dbReference>
<dbReference type="CDD" id="cd10944">
    <property type="entry name" value="CE4_SmPgdA_like"/>
    <property type="match status" value="1"/>
</dbReference>
<dbReference type="InterPro" id="IPR050248">
    <property type="entry name" value="Polysacc_deacetylase_ArnD"/>
</dbReference>
<evidence type="ECO:0000313" key="3">
    <source>
        <dbReference type="EMBL" id="MDY0409708.1"/>
    </source>
</evidence>
<feature type="domain" description="NodB homology" evidence="2">
    <location>
        <begin position="78"/>
        <end position="261"/>
    </location>
</feature>
<keyword evidence="3" id="KW-0378">Hydrolase</keyword>
<dbReference type="RefSeq" id="WP_320380502.1">
    <property type="nucleotide sequence ID" value="NZ_JAWDIQ010000002.1"/>
</dbReference>
<sequence>MQLKQRKIHKNKRNHFIIILIFLVILFYFVIEVGMHTYYKWNGKDASLALSVVGDAPNKDSRISVKDKDEILRVKSKKVVYLTFDDGPTKWTGAFLDILQEHKVPATFFMQGSNLEKAVFQNDVKRAAEEGHYIGAHSMTHEYDELYKRRQFVPEMLATIDLIYDITGTKSTLVRAPYGSLPGLRNDAILSQIMEAKLRVWDWTIDSRDWDVQTSPEEVLEYIMEDTKNDVEILLLHEKKRTLEILPQIIAYFKEQGYLFGVYSDAKHFPCNFMEDERL</sequence>
<dbReference type="Proteomes" id="UP001275315">
    <property type="component" value="Unassembled WGS sequence"/>
</dbReference>
<dbReference type="EMBL" id="JAWDIQ010000002">
    <property type="protein sequence ID" value="MDY0409708.1"/>
    <property type="molecule type" value="Genomic_DNA"/>
</dbReference>
<dbReference type="PANTHER" id="PTHR10587:SF125">
    <property type="entry name" value="POLYSACCHARIDE DEACETYLASE YHEN-RELATED"/>
    <property type="match status" value="1"/>
</dbReference>
<dbReference type="SUPFAM" id="SSF88713">
    <property type="entry name" value="Glycoside hydrolase/deacetylase"/>
    <property type="match status" value="1"/>
</dbReference>
<protein>
    <submittedName>
        <fullName evidence="3">Polysaccharide deacetylase family protein</fullName>
        <ecNumber evidence="3">3.-.-.-</ecNumber>
    </submittedName>
</protein>
<dbReference type="Pfam" id="PF01522">
    <property type="entry name" value="Polysacc_deac_1"/>
    <property type="match status" value="1"/>
</dbReference>
<dbReference type="GO" id="GO:0016787">
    <property type="term" value="F:hydrolase activity"/>
    <property type="evidence" value="ECO:0007669"/>
    <property type="project" value="UniProtKB-KW"/>
</dbReference>
<feature type="transmembrane region" description="Helical" evidence="1">
    <location>
        <begin position="16"/>
        <end position="39"/>
    </location>
</feature>
<accession>A0ABU5CTM8</accession>
<keyword evidence="1" id="KW-0472">Membrane</keyword>
<dbReference type="PANTHER" id="PTHR10587">
    <property type="entry name" value="GLYCOSYL TRANSFERASE-RELATED"/>
    <property type="match status" value="1"/>
</dbReference>
<keyword evidence="1" id="KW-1133">Transmembrane helix</keyword>
<evidence type="ECO:0000313" key="4">
    <source>
        <dbReference type="Proteomes" id="UP001275315"/>
    </source>
</evidence>
<evidence type="ECO:0000256" key="1">
    <source>
        <dbReference type="SAM" id="Phobius"/>
    </source>
</evidence>
<dbReference type="PROSITE" id="PS51677">
    <property type="entry name" value="NODB"/>
    <property type="match status" value="1"/>
</dbReference>
<gene>
    <name evidence="3" type="ORF">RWD45_15460</name>
</gene>
<dbReference type="InterPro" id="IPR002509">
    <property type="entry name" value="NODB_dom"/>
</dbReference>
<organism evidence="3 4">
    <name type="scientific">Paracerasibacillus soli</name>
    <dbReference type="NCBI Taxonomy" id="480284"/>
    <lineage>
        <taxon>Bacteria</taxon>
        <taxon>Bacillati</taxon>
        <taxon>Bacillota</taxon>
        <taxon>Bacilli</taxon>
        <taxon>Bacillales</taxon>
        <taxon>Bacillaceae</taxon>
        <taxon>Paracerasibacillus</taxon>
    </lineage>
</organism>
<comment type="caution">
    <text evidence="3">The sequence shown here is derived from an EMBL/GenBank/DDBJ whole genome shotgun (WGS) entry which is preliminary data.</text>
</comment>
<dbReference type="Gene3D" id="3.20.20.370">
    <property type="entry name" value="Glycoside hydrolase/deacetylase"/>
    <property type="match status" value="1"/>
</dbReference>
<keyword evidence="1" id="KW-0812">Transmembrane</keyword>
<dbReference type="EC" id="3.-.-.-" evidence="3"/>